<name>A0A9D2JV26_9STRE</name>
<reference evidence="2" key="1">
    <citation type="journal article" date="2021" name="PeerJ">
        <title>Extensive microbial diversity within the chicken gut microbiome revealed by metagenomics and culture.</title>
        <authorList>
            <person name="Gilroy R."/>
            <person name="Ravi A."/>
            <person name="Getino M."/>
            <person name="Pursley I."/>
            <person name="Horton D.L."/>
            <person name="Alikhan N.F."/>
            <person name="Baker D."/>
            <person name="Gharbi K."/>
            <person name="Hall N."/>
            <person name="Watson M."/>
            <person name="Adriaenssens E.M."/>
            <person name="Foster-Nyarko E."/>
            <person name="Jarju S."/>
            <person name="Secka A."/>
            <person name="Antonio M."/>
            <person name="Oren A."/>
            <person name="Chaudhuri R.R."/>
            <person name="La Ragione R."/>
            <person name="Hildebrand F."/>
            <person name="Pallen M.J."/>
        </authorList>
    </citation>
    <scope>NUCLEOTIDE SEQUENCE</scope>
    <source>
        <strain evidence="2">ChiBcolR9-63</strain>
    </source>
</reference>
<evidence type="ECO:0000313" key="2">
    <source>
        <dbReference type="EMBL" id="HIZ66984.1"/>
    </source>
</evidence>
<organism evidence="2 3">
    <name type="scientific">Candidatus Streptococcus faecavium</name>
    <dbReference type="NCBI Taxonomy" id="2838763"/>
    <lineage>
        <taxon>Bacteria</taxon>
        <taxon>Bacillati</taxon>
        <taxon>Bacillota</taxon>
        <taxon>Bacilli</taxon>
        <taxon>Lactobacillales</taxon>
        <taxon>Streptococcaceae</taxon>
        <taxon>Streptococcus</taxon>
    </lineage>
</organism>
<evidence type="ECO:0000313" key="3">
    <source>
        <dbReference type="Proteomes" id="UP000824058"/>
    </source>
</evidence>
<sequence>MPIDFRGIYESMSTQVLILLGVVGVVLILVGIFTQGVARTIAMVMGVFVLAMLVVLLGNTPEIGEWLKNQIWKGGGTGPGTIVIPARLWMSDYGI</sequence>
<keyword evidence="1" id="KW-0472">Membrane</keyword>
<dbReference type="EMBL" id="DXBD01000006">
    <property type="protein sequence ID" value="HIZ66984.1"/>
    <property type="molecule type" value="Genomic_DNA"/>
</dbReference>
<feature type="transmembrane region" description="Helical" evidence="1">
    <location>
        <begin position="40"/>
        <end position="58"/>
    </location>
</feature>
<dbReference type="Proteomes" id="UP000824058">
    <property type="component" value="Unassembled WGS sequence"/>
</dbReference>
<comment type="caution">
    <text evidence="2">The sequence shown here is derived from an EMBL/GenBank/DDBJ whole genome shotgun (WGS) entry which is preliminary data.</text>
</comment>
<reference evidence="2" key="2">
    <citation type="submission" date="2021-04" db="EMBL/GenBank/DDBJ databases">
        <authorList>
            <person name="Gilroy R."/>
        </authorList>
    </citation>
    <scope>NUCLEOTIDE SEQUENCE</scope>
    <source>
        <strain evidence="2">ChiBcolR9-63</strain>
    </source>
</reference>
<protein>
    <submittedName>
        <fullName evidence="2">Uncharacterized protein</fullName>
    </submittedName>
</protein>
<dbReference type="AlphaFoldDB" id="A0A9D2JV26"/>
<keyword evidence="1" id="KW-0812">Transmembrane</keyword>
<keyword evidence="1" id="KW-1133">Transmembrane helix</keyword>
<evidence type="ECO:0000256" key="1">
    <source>
        <dbReference type="SAM" id="Phobius"/>
    </source>
</evidence>
<proteinExistence type="predicted"/>
<gene>
    <name evidence="2" type="ORF">H9965_00640</name>
</gene>
<accession>A0A9D2JV26</accession>
<feature type="transmembrane region" description="Helical" evidence="1">
    <location>
        <begin position="12"/>
        <end position="34"/>
    </location>
</feature>